<keyword evidence="2" id="KW-0378">Hydrolase</keyword>
<evidence type="ECO:0000259" key="4">
    <source>
        <dbReference type="Pfam" id="PF17763"/>
    </source>
</evidence>
<organism evidence="5 6">
    <name type="scientific">Streptomyces crystallinus</name>
    <dbReference type="NCBI Taxonomy" id="68191"/>
    <lineage>
        <taxon>Bacteria</taxon>
        <taxon>Bacillati</taxon>
        <taxon>Actinomycetota</taxon>
        <taxon>Actinomycetes</taxon>
        <taxon>Kitasatosporales</taxon>
        <taxon>Streptomycetaceae</taxon>
        <taxon>Streptomyces</taxon>
    </lineage>
</organism>
<dbReference type="EMBL" id="BAAACA010000064">
    <property type="protein sequence ID" value="GAA0626401.1"/>
    <property type="molecule type" value="Genomic_DNA"/>
</dbReference>
<evidence type="ECO:0000256" key="1">
    <source>
        <dbReference type="ARBA" id="ARBA00010518"/>
    </source>
</evidence>
<dbReference type="InterPro" id="IPR027473">
    <property type="entry name" value="L-asparaginase_C"/>
</dbReference>
<dbReference type="Gene3D" id="3.40.50.1170">
    <property type="entry name" value="L-asparaginase, N-terminal domain"/>
    <property type="match status" value="1"/>
</dbReference>
<dbReference type="SUPFAM" id="SSF53774">
    <property type="entry name" value="Glutaminase/Asparaginase"/>
    <property type="match status" value="1"/>
</dbReference>
<dbReference type="Pfam" id="PF17763">
    <property type="entry name" value="Asparaginase_C"/>
    <property type="match status" value="1"/>
</dbReference>
<protein>
    <submittedName>
        <fullName evidence="5">Asparaginase</fullName>
    </submittedName>
</protein>
<dbReference type="PANTHER" id="PTHR11707:SF28">
    <property type="entry name" value="60 KDA LYSOPHOSPHOLIPASE"/>
    <property type="match status" value="1"/>
</dbReference>
<accession>A0ABP3S8E1</accession>
<keyword evidence="6" id="KW-1185">Reference proteome</keyword>
<comment type="similarity">
    <text evidence="1">Belongs to the asparaginase 1 family.</text>
</comment>
<dbReference type="Gene3D" id="3.40.50.40">
    <property type="match status" value="1"/>
</dbReference>
<evidence type="ECO:0000313" key="6">
    <source>
        <dbReference type="Proteomes" id="UP001500668"/>
    </source>
</evidence>
<dbReference type="InterPro" id="IPR040919">
    <property type="entry name" value="Asparaginase_C"/>
</dbReference>
<dbReference type="Pfam" id="PF00710">
    <property type="entry name" value="Asparaginase"/>
    <property type="match status" value="1"/>
</dbReference>
<evidence type="ECO:0000259" key="3">
    <source>
        <dbReference type="Pfam" id="PF00710"/>
    </source>
</evidence>
<reference evidence="6" key="1">
    <citation type="journal article" date="2019" name="Int. J. Syst. Evol. Microbiol.">
        <title>The Global Catalogue of Microorganisms (GCM) 10K type strain sequencing project: providing services to taxonomists for standard genome sequencing and annotation.</title>
        <authorList>
            <consortium name="The Broad Institute Genomics Platform"/>
            <consortium name="The Broad Institute Genome Sequencing Center for Infectious Disease"/>
            <person name="Wu L."/>
            <person name="Ma J."/>
        </authorList>
    </citation>
    <scope>NUCLEOTIDE SEQUENCE [LARGE SCALE GENOMIC DNA]</scope>
    <source>
        <strain evidence="6">JCM 5067</strain>
    </source>
</reference>
<sequence>MTESVRNVAVFSLGGTIAMTTDPITGGVVPALSAHELLAAVPALATSGIGLKVRNFRRLPGASLTFEDLTALSAEIAAELETGEVNGVVITQGTDTIEETAFLLDLCNGHEQPVVVTGAMRNPTLPGADGPANLYAAVLAAADPGLSGVGCLVVLGDEVHSARTVRKSHTTSPAAFTSPASGPIARIAENRVLMVGGGLPSRGPLVGAPDREARVGLYTVTLGDDGTLLDLWDGNCDGLVVAAFGVGHVPERLVEGLTKLASRIPVVLASRIGNGPVLSDTYGFPGSEKDLLGRGLISAGDLGPYQARLLLHALLAQGADGATVRETFTTASAR</sequence>
<dbReference type="PIRSF" id="PIRSF001220">
    <property type="entry name" value="L-ASNase_gatD"/>
    <property type="match status" value="1"/>
</dbReference>
<feature type="domain" description="L-asparaginase N-terminal" evidence="3">
    <location>
        <begin position="7"/>
        <end position="192"/>
    </location>
</feature>
<dbReference type="InterPro" id="IPR006034">
    <property type="entry name" value="Asparaginase/glutaminase-like"/>
</dbReference>
<gene>
    <name evidence="5" type="ORF">GCM10010394_66410</name>
</gene>
<dbReference type="InterPro" id="IPR004550">
    <property type="entry name" value="AsnASE_II"/>
</dbReference>
<dbReference type="PIRSF" id="PIRSF500176">
    <property type="entry name" value="L_ASNase"/>
    <property type="match status" value="1"/>
</dbReference>
<dbReference type="SFLD" id="SFLDS00057">
    <property type="entry name" value="Glutaminase/Asparaginase"/>
    <property type="match status" value="1"/>
</dbReference>
<dbReference type="SMART" id="SM00870">
    <property type="entry name" value="Asparaginase"/>
    <property type="match status" value="1"/>
</dbReference>
<evidence type="ECO:0000313" key="5">
    <source>
        <dbReference type="EMBL" id="GAA0626401.1"/>
    </source>
</evidence>
<dbReference type="InterPro" id="IPR037152">
    <property type="entry name" value="L-asparaginase_N_sf"/>
</dbReference>
<proteinExistence type="inferred from homology"/>
<name>A0ABP3S8E1_9ACTN</name>
<dbReference type="RefSeq" id="WP_344080526.1">
    <property type="nucleotide sequence ID" value="NZ_BAAACA010000064.1"/>
</dbReference>
<dbReference type="PANTHER" id="PTHR11707">
    <property type="entry name" value="L-ASPARAGINASE"/>
    <property type="match status" value="1"/>
</dbReference>
<dbReference type="InterPro" id="IPR027474">
    <property type="entry name" value="L-asparaginase_N"/>
</dbReference>
<comment type="caution">
    <text evidence="5">The sequence shown here is derived from an EMBL/GenBank/DDBJ whole genome shotgun (WGS) entry which is preliminary data.</text>
</comment>
<evidence type="ECO:0000256" key="2">
    <source>
        <dbReference type="ARBA" id="ARBA00022801"/>
    </source>
</evidence>
<dbReference type="PRINTS" id="PR00139">
    <property type="entry name" value="ASNGLNASE"/>
</dbReference>
<dbReference type="Proteomes" id="UP001500668">
    <property type="component" value="Unassembled WGS sequence"/>
</dbReference>
<feature type="domain" description="Asparaginase/glutaminase C-terminal" evidence="4">
    <location>
        <begin position="214"/>
        <end position="328"/>
    </location>
</feature>
<dbReference type="CDD" id="cd08964">
    <property type="entry name" value="L-asparaginase_II"/>
    <property type="match status" value="1"/>
</dbReference>
<dbReference type="InterPro" id="IPR036152">
    <property type="entry name" value="Asp/glu_Ase-like_sf"/>
</dbReference>
<dbReference type="PROSITE" id="PS51732">
    <property type="entry name" value="ASN_GLN_ASE_3"/>
    <property type="match status" value="1"/>
</dbReference>